<dbReference type="InParanoid" id="M1APX1"/>
<organism evidence="1 2">
    <name type="scientific">Solanum tuberosum</name>
    <name type="common">Potato</name>
    <dbReference type="NCBI Taxonomy" id="4113"/>
    <lineage>
        <taxon>Eukaryota</taxon>
        <taxon>Viridiplantae</taxon>
        <taxon>Streptophyta</taxon>
        <taxon>Embryophyta</taxon>
        <taxon>Tracheophyta</taxon>
        <taxon>Spermatophyta</taxon>
        <taxon>Magnoliopsida</taxon>
        <taxon>eudicotyledons</taxon>
        <taxon>Gunneridae</taxon>
        <taxon>Pentapetalae</taxon>
        <taxon>asterids</taxon>
        <taxon>lamiids</taxon>
        <taxon>Solanales</taxon>
        <taxon>Solanaceae</taxon>
        <taxon>Solanoideae</taxon>
        <taxon>Solaneae</taxon>
        <taxon>Solanum</taxon>
    </lineage>
</organism>
<dbReference type="Gramene" id="PGSC0003DMT400027604">
    <property type="protein sequence ID" value="PGSC0003DMT400027604"/>
    <property type="gene ID" value="PGSC0003DMG400010643"/>
</dbReference>
<protein>
    <submittedName>
        <fullName evidence="1">Uncharacterized protein</fullName>
    </submittedName>
</protein>
<proteinExistence type="predicted"/>
<accession>M1APX1</accession>
<dbReference type="AlphaFoldDB" id="M1APX1"/>
<keyword evidence="2" id="KW-1185">Reference proteome</keyword>
<dbReference type="PaxDb" id="4113-PGSC0003DMT400027604"/>
<dbReference type="HOGENOM" id="CLU_1809649_0_0_1"/>
<dbReference type="Proteomes" id="UP000011115">
    <property type="component" value="Unassembled WGS sequence"/>
</dbReference>
<evidence type="ECO:0000313" key="1">
    <source>
        <dbReference type="EnsemblPlants" id="PGSC0003DMT400027604"/>
    </source>
</evidence>
<reference evidence="1" key="2">
    <citation type="submission" date="2015-06" db="UniProtKB">
        <authorList>
            <consortium name="EnsemblPlants"/>
        </authorList>
    </citation>
    <scope>IDENTIFICATION</scope>
    <source>
        <strain evidence="1">DM1-3 516 R44</strain>
    </source>
</reference>
<dbReference type="EnsemblPlants" id="PGSC0003DMT400027604">
    <property type="protein sequence ID" value="PGSC0003DMT400027604"/>
    <property type="gene ID" value="PGSC0003DMG400010643"/>
</dbReference>
<sequence>MLSWACKAIECNSESLAPFKIGGALGIWFIRLCSSFRPGLSSCLINSTINIPMSDLTPDLSALHSSKWAPVVRPIPDVLAMLVFLVVFDHFFKRCEKPFWSKSYVAPLPFCPVRSCGPLWTCVEQSESVVSLRSSILISSRSTSTASEAVNAILKDLSSLEQR</sequence>
<name>M1APX1_SOLTU</name>
<evidence type="ECO:0000313" key="2">
    <source>
        <dbReference type="Proteomes" id="UP000011115"/>
    </source>
</evidence>
<reference evidence="2" key="1">
    <citation type="journal article" date="2011" name="Nature">
        <title>Genome sequence and analysis of the tuber crop potato.</title>
        <authorList>
            <consortium name="The Potato Genome Sequencing Consortium"/>
        </authorList>
    </citation>
    <scope>NUCLEOTIDE SEQUENCE [LARGE SCALE GENOMIC DNA]</scope>
    <source>
        <strain evidence="2">cv. DM1-3 516 R44</strain>
    </source>
</reference>